<keyword evidence="5" id="KW-1185">Reference proteome</keyword>
<evidence type="ECO:0000256" key="1">
    <source>
        <dbReference type="SAM" id="Coils"/>
    </source>
</evidence>
<feature type="transmembrane region" description="Helical" evidence="3">
    <location>
        <begin position="329"/>
        <end position="351"/>
    </location>
</feature>
<keyword evidence="1" id="KW-0175">Coiled coil</keyword>
<dbReference type="KEGG" id="saqu:EJC51_13320"/>
<dbReference type="AlphaFoldDB" id="A0A3S9HY31"/>
<feature type="transmembrane region" description="Helical" evidence="3">
    <location>
        <begin position="259"/>
        <end position="282"/>
    </location>
</feature>
<protein>
    <submittedName>
        <fullName evidence="4">Uncharacterized protein</fullName>
    </submittedName>
</protein>
<gene>
    <name evidence="4" type="ORF">EJC51_13320</name>
</gene>
<keyword evidence="3" id="KW-1133">Transmembrane helix</keyword>
<evidence type="ECO:0000313" key="4">
    <source>
        <dbReference type="EMBL" id="AZP17010.1"/>
    </source>
</evidence>
<dbReference type="Proteomes" id="UP000280197">
    <property type="component" value="Chromosome"/>
</dbReference>
<proteinExistence type="predicted"/>
<sequence length="373" mass="40414">MSGLDRWDDGTGDRAEAWGRASDNRQVFQSRGNQYVTQVNLAAQAQGEAAHQAREHADVVVQVLARAVGDLTARCEDLEKKAKRAKAEGRAEAHAEFAERLRDAELRVMKAQRMMREAEQERANAESLLAHAQRELSRQQRKAERERAERVGSQYEQAAREAQETAQFDQIFEQAEVQLGAVRDELRLLSEQIQTREEGGPQTVLAGEVLHGEGDEWPDAGMPSDGTVSQGNDAEQRFEIGGFATAPAPAQSPRQHTRWGTALGVATFAAAALPLPIVGSAIRSMYSAKSPPAIIWGTLFDIVAVPTALVVTVFLSSLVAAVFQWSDGASDAGCAVHVVAGIGLFITGIVLDPGTWPWLTQAGRIVAEYLGPL</sequence>
<keyword evidence="3" id="KW-0472">Membrane</keyword>
<evidence type="ECO:0000256" key="3">
    <source>
        <dbReference type="SAM" id="Phobius"/>
    </source>
</evidence>
<feature type="compositionally biased region" description="Basic and acidic residues" evidence="2">
    <location>
        <begin position="1"/>
        <end position="17"/>
    </location>
</feature>
<feature type="coiled-coil region" evidence="1">
    <location>
        <begin position="61"/>
        <end position="192"/>
    </location>
</feature>
<evidence type="ECO:0000313" key="5">
    <source>
        <dbReference type="Proteomes" id="UP000280197"/>
    </source>
</evidence>
<name>A0A3S9HY31_9ACTN</name>
<evidence type="ECO:0000256" key="2">
    <source>
        <dbReference type="SAM" id="MobiDB-lite"/>
    </source>
</evidence>
<reference evidence="4 5" key="1">
    <citation type="submission" date="2018-12" db="EMBL/GenBank/DDBJ databases">
        <authorList>
            <person name="Li K."/>
        </authorList>
    </citation>
    <scope>NUCLEOTIDE SEQUENCE [LARGE SCALE GENOMIC DNA]</scope>
    <source>
        <strain evidence="5">CR22</strain>
    </source>
</reference>
<accession>A0A3S9HY31</accession>
<feature type="region of interest" description="Disordered" evidence="2">
    <location>
        <begin position="1"/>
        <end position="20"/>
    </location>
</feature>
<organism evidence="4 5">
    <name type="scientific">Streptomyces aquilus</name>
    <dbReference type="NCBI Taxonomy" id="2548456"/>
    <lineage>
        <taxon>Bacteria</taxon>
        <taxon>Bacillati</taxon>
        <taxon>Actinomycetota</taxon>
        <taxon>Actinomycetes</taxon>
        <taxon>Kitasatosporales</taxon>
        <taxon>Streptomycetaceae</taxon>
        <taxon>Streptomyces</taxon>
    </lineage>
</organism>
<dbReference type="RefSeq" id="WP_126271272.1">
    <property type="nucleotide sequence ID" value="NZ_CP034463.1"/>
</dbReference>
<feature type="transmembrane region" description="Helical" evidence="3">
    <location>
        <begin position="294"/>
        <end position="323"/>
    </location>
</feature>
<dbReference type="EMBL" id="CP034463">
    <property type="protein sequence ID" value="AZP17010.1"/>
    <property type="molecule type" value="Genomic_DNA"/>
</dbReference>
<keyword evidence="3" id="KW-0812">Transmembrane</keyword>